<organism evidence="1 2">
    <name type="scientific">Amycolatopsis carbonis</name>
    <dbReference type="NCBI Taxonomy" id="715471"/>
    <lineage>
        <taxon>Bacteria</taxon>
        <taxon>Bacillati</taxon>
        <taxon>Actinomycetota</taxon>
        <taxon>Actinomycetes</taxon>
        <taxon>Pseudonocardiales</taxon>
        <taxon>Pseudonocardiaceae</taxon>
        <taxon>Amycolatopsis</taxon>
    </lineage>
</organism>
<dbReference type="AlphaFoldDB" id="A0A9Y2IMP3"/>
<evidence type="ECO:0000313" key="2">
    <source>
        <dbReference type="Proteomes" id="UP001236014"/>
    </source>
</evidence>
<dbReference type="EC" id="3.1.2.-" evidence="1"/>
<dbReference type="SUPFAM" id="SSF54637">
    <property type="entry name" value="Thioesterase/thiol ester dehydrase-isomerase"/>
    <property type="match status" value="1"/>
</dbReference>
<dbReference type="GO" id="GO:0047617">
    <property type="term" value="F:fatty acyl-CoA hydrolase activity"/>
    <property type="evidence" value="ECO:0007669"/>
    <property type="project" value="TreeGrafter"/>
</dbReference>
<dbReference type="EMBL" id="CP127294">
    <property type="protein sequence ID" value="WIX83165.1"/>
    <property type="molecule type" value="Genomic_DNA"/>
</dbReference>
<gene>
    <name evidence="1" type="ORF">QRX50_21600</name>
</gene>
<keyword evidence="1" id="KW-0378">Hydrolase</keyword>
<dbReference type="PANTHER" id="PTHR31793:SF24">
    <property type="entry name" value="LONG-CHAIN ACYL-COA THIOESTERASE FADM"/>
    <property type="match status" value="1"/>
</dbReference>
<dbReference type="PANTHER" id="PTHR31793">
    <property type="entry name" value="4-HYDROXYBENZOYL-COA THIOESTERASE FAMILY MEMBER"/>
    <property type="match status" value="1"/>
</dbReference>
<dbReference type="KEGG" id="acab:QRX50_21600"/>
<reference evidence="1 2" key="1">
    <citation type="submission" date="2023-06" db="EMBL/GenBank/DDBJ databases">
        <authorList>
            <person name="Oyuntsetseg B."/>
            <person name="Kim S.B."/>
        </authorList>
    </citation>
    <scope>NUCLEOTIDE SEQUENCE [LARGE SCALE GENOMIC DNA]</scope>
    <source>
        <strain evidence="1 2">2-15</strain>
    </source>
</reference>
<evidence type="ECO:0000313" key="1">
    <source>
        <dbReference type="EMBL" id="WIX83165.1"/>
    </source>
</evidence>
<dbReference type="RefSeq" id="WP_285973722.1">
    <property type="nucleotide sequence ID" value="NZ_CP127294.1"/>
</dbReference>
<dbReference type="Proteomes" id="UP001236014">
    <property type="component" value="Chromosome"/>
</dbReference>
<dbReference type="Gene3D" id="3.10.129.10">
    <property type="entry name" value="Hotdog Thioesterase"/>
    <property type="match status" value="1"/>
</dbReference>
<accession>A0A9Y2IMP3</accession>
<dbReference type="Pfam" id="PF13279">
    <property type="entry name" value="4HBT_2"/>
    <property type="match status" value="1"/>
</dbReference>
<keyword evidence="2" id="KW-1185">Reference proteome</keyword>
<sequence>MSHVTHIRPRWSDMDAFGHVNHAKIVTMLEEARIEVFPEAAALGLVEMTKGIVVAKLEVHYRRPVVVEAGTPARVEVTLTRLRAASLTLAYRLHTGPDESDPVAVTAETLIAPFDTVTHRPRRITPAEGQFFTKTFG</sequence>
<dbReference type="CDD" id="cd00586">
    <property type="entry name" value="4HBT"/>
    <property type="match status" value="1"/>
</dbReference>
<dbReference type="InterPro" id="IPR050563">
    <property type="entry name" value="4-hydroxybenzoyl-CoA_TE"/>
</dbReference>
<proteinExistence type="predicted"/>
<dbReference type="InterPro" id="IPR029069">
    <property type="entry name" value="HotDog_dom_sf"/>
</dbReference>
<name>A0A9Y2IMP3_9PSEU</name>
<protein>
    <submittedName>
        <fullName evidence="1">Thioesterase family protein</fullName>
        <ecNumber evidence="1">3.1.2.-</ecNumber>
    </submittedName>
</protein>